<dbReference type="STRING" id="314232.SKA53_12953"/>
<feature type="chain" id="PRO_5002661843" description="Translocation and assembly module TamB C-terminal domain-containing protein" evidence="5">
    <location>
        <begin position="21"/>
        <end position="1418"/>
    </location>
</feature>
<evidence type="ECO:0000256" key="4">
    <source>
        <dbReference type="ARBA" id="ARBA00023136"/>
    </source>
</evidence>
<dbReference type="EMBL" id="AAMS01000002">
    <property type="protein sequence ID" value="EAQ07746.1"/>
    <property type="molecule type" value="Genomic_DNA"/>
</dbReference>
<evidence type="ECO:0000256" key="3">
    <source>
        <dbReference type="ARBA" id="ARBA00022989"/>
    </source>
</evidence>
<evidence type="ECO:0000259" key="6">
    <source>
        <dbReference type="Pfam" id="PF04357"/>
    </source>
</evidence>
<keyword evidence="4" id="KW-0472">Membrane</keyword>
<evidence type="ECO:0000256" key="2">
    <source>
        <dbReference type="ARBA" id="ARBA00022692"/>
    </source>
</evidence>
<keyword evidence="2" id="KW-0812">Transmembrane</keyword>
<dbReference type="PANTHER" id="PTHR36985">
    <property type="entry name" value="TRANSLOCATION AND ASSEMBLY MODULE SUBUNIT TAMB"/>
    <property type="match status" value="1"/>
</dbReference>
<evidence type="ECO:0000313" key="7">
    <source>
        <dbReference type="EMBL" id="EAQ07746.1"/>
    </source>
</evidence>
<keyword evidence="5" id="KW-0732">Signal</keyword>
<comment type="caution">
    <text evidence="7">The sequence shown here is derived from an EMBL/GenBank/DDBJ whole genome shotgun (WGS) entry which is preliminary data.</text>
</comment>
<dbReference type="Pfam" id="PF04357">
    <property type="entry name" value="TamB"/>
    <property type="match status" value="1"/>
</dbReference>
<keyword evidence="8" id="KW-1185">Reference proteome</keyword>
<gene>
    <name evidence="7" type="ORF">SKA53_12953</name>
</gene>
<feature type="signal peptide" evidence="5">
    <location>
        <begin position="1"/>
        <end position="20"/>
    </location>
</feature>
<feature type="domain" description="Translocation and assembly module TamB C-terminal" evidence="6">
    <location>
        <begin position="1070"/>
        <end position="1418"/>
    </location>
</feature>
<sequence>MRFLCLIFLLLLPVSVIAQTADDDRGYLTGLIEDNLSGADRIVTITGFEGALRSEARIAQMTIADAEGVWLTLEDLVLQWNRASLLRGAINVQQLRAGRMILSRAPVSGDSGPSPEARPFSLPDLPVSVSIDALDIARIEIAQSFLGEAVVASVQGAASLASGQGSANLLATRLDGAPGSLRIDGSYSNETNVLDILFDLDEGPDGIAARLLDLPGRPAVKLVVQGDAPLADFSATLALATDGQDRLTGDFALATVDGRQQVQLDAGGDISALFAPEYRDFFGNDAQLQVAFNRAADGRIDIPQITLDAGRARLSGAIRIGPQGWPEQISITGAITPVDGAPVLLPVSGPRSFVDDVTLDLAFDAAVSDKWAMDLTINGLDRPGLSIASLGLRGGGVLQSGEGDQNGRVTADLTYGAQGLQLDDTGAAQALGDAVSGMLVIDRTEGSPIALRRWSLSGAGIEILAEAQIAGARQGFRTTAAATLDIVGLQRFSTLAGQDLGGAAGFDITADLTPLDGLFTLGLTGTTDDLRIGIAQADAVLAGDGRIAATVVRDTAGTRLQDLRVATDAAEISATATLTSTGSVADVTARLRDVSVVLPALSGPATTTGQVTISADDRIAFALSGDAPAASYTLTGTVAPLPDDVRNVTIDLAADVTDLSLYAGVAGRPLAGAAALRVQGFVRNDGARFALDVQGDTRDLVTGITQLDPLLAGAGDISAQIARPADDALRVSELSVQTDAIDLRGTADLRLDGPMTADLALRIADARLVDPALAGPLSFVLDAAPDAQGQTGALLQITGPDTALRFDATVAGRQAGFAMTGDLSAQVADLASYAGLVGRPLRGSIDLTAAGRVVPDLSGFEAQVSLRSEGLGIGNPTADALLAGTGRITADIGRAEGLLVVRTLEVSTPQVSFVGALNSNAGFRQGRFNASLRDVGLLTDQISGPVRATGSASLDAVGNWGVDATGTGPGGLTAQVQGAVAQTGTLDLTIKGAAPLALMNTAIEPRRLSGTANFDLRADGAPGLDALSGQITFANGRLAAPTLGQALNGITGAVRLGNGTAQVDLRSGVEAGGSLAISGSVGLGDGNPADVTIRLDDVVLQDTQLYRANVGGTITLQGPLQGGARIDGQLSLGQTDVRVPSSTISGLGALPEVVHRRPDPAVVTTLARAGLLPSGAQVNGGSTGTRRAFPLNIVIDAPSRIFIRGRGLDAELGGRLIIGGTSADVIPVGRFDLLRGRIDILQQRFDLTEGSASLQGEFEPYIRLVAATTSATGTQVSIIIEGPASEPQVSFESVPDLPQDEILAQLIFGRDVQSMSPLQAVQLAGAISTLAGGGGGAVDQLRQNLGLDDFDVTTDEQGNAALRVGRYLSENVYTDVTVSSDGGTEINLNLDITDEIVAKGGVDQDGDTGIGIFFERDY</sequence>
<comment type="subcellular location">
    <subcellularLocation>
        <location evidence="1">Membrane</location>
        <topology evidence="1">Single-pass membrane protein</topology>
    </subcellularLocation>
</comment>
<accession>A3V315</accession>
<evidence type="ECO:0000256" key="1">
    <source>
        <dbReference type="ARBA" id="ARBA00004167"/>
    </source>
</evidence>
<dbReference type="RefSeq" id="WP_007206532.1">
    <property type="nucleotide sequence ID" value="NZ_CH672414.1"/>
</dbReference>
<keyword evidence="3" id="KW-1133">Transmembrane helix</keyword>
<evidence type="ECO:0000313" key="8">
    <source>
        <dbReference type="Proteomes" id="UP000004507"/>
    </source>
</evidence>
<dbReference type="Proteomes" id="UP000004507">
    <property type="component" value="Unassembled WGS sequence"/>
</dbReference>
<evidence type="ECO:0000256" key="5">
    <source>
        <dbReference type="SAM" id="SignalP"/>
    </source>
</evidence>
<dbReference type="GO" id="GO:0005886">
    <property type="term" value="C:plasma membrane"/>
    <property type="evidence" value="ECO:0007669"/>
    <property type="project" value="InterPro"/>
</dbReference>
<dbReference type="InterPro" id="IPR007452">
    <property type="entry name" value="TamB_C"/>
</dbReference>
<proteinExistence type="predicted"/>
<name>A3V315_9RHOB</name>
<dbReference type="GO" id="GO:0009306">
    <property type="term" value="P:protein secretion"/>
    <property type="evidence" value="ECO:0007669"/>
    <property type="project" value="InterPro"/>
</dbReference>
<protein>
    <recommendedName>
        <fullName evidence="6">Translocation and assembly module TamB C-terminal domain-containing protein</fullName>
    </recommendedName>
</protein>
<dbReference type="GO" id="GO:0097347">
    <property type="term" value="C:TAM protein secretion complex"/>
    <property type="evidence" value="ECO:0007669"/>
    <property type="project" value="TreeGrafter"/>
</dbReference>
<dbReference type="eggNOG" id="COG2911">
    <property type="taxonomic scope" value="Bacteria"/>
</dbReference>
<dbReference type="PANTHER" id="PTHR36985:SF1">
    <property type="entry name" value="TRANSLOCATION AND ASSEMBLY MODULE SUBUNIT TAMB"/>
    <property type="match status" value="1"/>
</dbReference>
<dbReference type="HOGENOM" id="CLU_002202_0_0_5"/>
<reference evidence="7 8" key="1">
    <citation type="submission" date="2006-01" db="EMBL/GenBank/DDBJ databases">
        <authorList>
            <person name="Hagstrom A."/>
            <person name="Ferriera S."/>
            <person name="Johnson J."/>
            <person name="Kravitz S."/>
            <person name="Halpern A."/>
            <person name="Remington K."/>
            <person name="Beeson K."/>
            <person name="Tran B."/>
            <person name="Rogers Y.-H."/>
            <person name="Friedman R."/>
            <person name="Venter J.C."/>
        </authorList>
    </citation>
    <scope>NUCLEOTIDE SEQUENCE [LARGE SCALE GENOMIC DNA]</scope>
    <source>
        <strain evidence="7 8">SKA53</strain>
    </source>
</reference>
<organism evidence="7 8">
    <name type="scientific">Yoonia vestfoldensis SKA53</name>
    <dbReference type="NCBI Taxonomy" id="314232"/>
    <lineage>
        <taxon>Bacteria</taxon>
        <taxon>Pseudomonadati</taxon>
        <taxon>Pseudomonadota</taxon>
        <taxon>Alphaproteobacteria</taxon>
        <taxon>Rhodobacterales</taxon>
        <taxon>Paracoccaceae</taxon>
        <taxon>Yoonia</taxon>
    </lineage>
</organism>